<dbReference type="SMART" id="SM00225">
    <property type="entry name" value="BTB"/>
    <property type="match status" value="1"/>
</dbReference>
<dbReference type="GO" id="GO:0060070">
    <property type="term" value="P:canonical Wnt signaling pathway"/>
    <property type="evidence" value="ECO:0007669"/>
    <property type="project" value="UniProtKB-ARBA"/>
</dbReference>
<dbReference type="GO" id="GO:0051260">
    <property type="term" value="P:protein homooligomerization"/>
    <property type="evidence" value="ECO:0007669"/>
    <property type="project" value="InterPro"/>
</dbReference>
<dbReference type="InterPro" id="IPR003131">
    <property type="entry name" value="T1-type_BTB"/>
</dbReference>
<dbReference type="InterPro" id="IPR000210">
    <property type="entry name" value="BTB/POZ_dom"/>
</dbReference>
<dbReference type="SUPFAM" id="SSF54695">
    <property type="entry name" value="POZ domain"/>
    <property type="match status" value="1"/>
</dbReference>
<protein>
    <submittedName>
        <fullName evidence="3">BTB/POZ domain-containing protein kctd15</fullName>
    </submittedName>
</protein>
<dbReference type="Pfam" id="PF20871">
    <property type="entry name" value="KCTD1-15_CTD"/>
    <property type="match status" value="1"/>
</dbReference>
<evidence type="ECO:0000313" key="3">
    <source>
        <dbReference type="EMBL" id="KAE8295940.1"/>
    </source>
</evidence>
<comment type="caution">
    <text evidence="3">The sequence shown here is derived from an EMBL/GenBank/DDBJ whole genome shotgun (WGS) entry which is preliminary data.</text>
</comment>
<dbReference type="PANTHER" id="PTHR14499:SF27">
    <property type="entry name" value="BTB_POZ DOMAIN-CONTAINING PROTEIN KCTD15"/>
    <property type="match status" value="1"/>
</dbReference>
<dbReference type="FunFam" id="3.30.710.10:FF:000003">
    <property type="entry name" value="BTB/POZ domain-containing protein KCTD6 isoform X2"/>
    <property type="match status" value="1"/>
</dbReference>
<feature type="domain" description="BTB" evidence="2">
    <location>
        <begin position="72"/>
        <end position="174"/>
    </location>
</feature>
<dbReference type="GO" id="GO:0014033">
    <property type="term" value="P:neural crest cell differentiation"/>
    <property type="evidence" value="ECO:0007669"/>
    <property type="project" value="UniProtKB-ARBA"/>
</dbReference>
<dbReference type="GO" id="GO:0060037">
    <property type="term" value="P:pharyngeal system development"/>
    <property type="evidence" value="ECO:0007669"/>
    <property type="project" value="UniProtKB-ARBA"/>
</dbReference>
<dbReference type="AlphaFoldDB" id="A0A6G0IWW6"/>
<dbReference type="Gene3D" id="3.30.710.10">
    <property type="entry name" value="Potassium Channel Kv1.1, Chain A"/>
    <property type="match status" value="1"/>
</dbReference>
<proteinExistence type="predicted"/>
<keyword evidence="4" id="KW-1185">Reference proteome</keyword>
<reference evidence="3 4" key="1">
    <citation type="submission" date="2019-07" db="EMBL/GenBank/DDBJ databases">
        <title>Chromosome genome assembly for large yellow croaker.</title>
        <authorList>
            <person name="Xiao S."/>
        </authorList>
    </citation>
    <scope>NUCLEOTIDE SEQUENCE [LARGE SCALE GENOMIC DNA]</scope>
    <source>
        <strain evidence="3">JMULYC20181020</strain>
        <tissue evidence="3">Muscle</tissue>
    </source>
</reference>
<dbReference type="InterPro" id="IPR048595">
    <property type="entry name" value="KCTD1-15-like_C"/>
</dbReference>
<evidence type="ECO:0000259" key="2">
    <source>
        <dbReference type="SMART" id="SM00225"/>
    </source>
</evidence>
<dbReference type="EMBL" id="REGW02000005">
    <property type="protein sequence ID" value="KAE8295940.1"/>
    <property type="molecule type" value="Genomic_DNA"/>
</dbReference>
<name>A0A6G0IWW6_LARCR</name>
<dbReference type="CDD" id="cd18361">
    <property type="entry name" value="BTB_POZ_KCTD1-like"/>
    <property type="match status" value="1"/>
</dbReference>
<evidence type="ECO:0000313" key="4">
    <source>
        <dbReference type="Proteomes" id="UP000424527"/>
    </source>
</evidence>
<evidence type="ECO:0000256" key="1">
    <source>
        <dbReference type="SAM" id="MobiDB-lite"/>
    </source>
</evidence>
<feature type="compositionally biased region" description="Basic and acidic residues" evidence="1">
    <location>
        <begin position="22"/>
        <end position="42"/>
    </location>
</feature>
<feature type="compositionally biased region" description="Low complexity" evidence="1">
    <location>
        <begin position="1"/>
        <end position="10"/>
    </location>
</feature>
<organism evidence="3 4">
    <name type="scientific">Larimichthys crocea</name>
    <name type="common">Large yellow croaker</name>
    <name type="synonym">Pseudosciaena crocea</name>
    <dbReference type="NCBI Taxonomy" id="215358"/>
    <lineage>
        <taxon>Eukaryota</taxon>
        <taxon>Metazoa</taxon>
        <taxon>Chordata</taxon>
        <taxon>Craniata</taxon>
        <taxon>Vertebrata</taxon>
        <taxon>Euteleostomi</taxon>
        <taxon>Actinopterygii</taxon>
        <taxon>Neopterygii</taxon>
        <taxon>Teleostei</taxon>
        <taxon>Neoteleostei</taxon>
        <taxon>Acanthomorphata</taxon>
        <taxon>Eupercaria</taxon>
        <taxon>Sciaenidae</taxon>
        <taxon>Larimichthys</taxon>
    </lineage>
</organism>
<dbReference type="Pfam" id="PF02214">
    <property type="entry name" value="BTB_2"/>
    <property type="match status" value="1"/>
</dbReference>
<accession>A0A6G0IWW6</accession>
<sequence>MSSVSVSVSSQPRGLPPQQELGSRDESQRTPRGGLEQKEGRSFSRVSVSRSPASPMSAQGIPSPAHLTKANAPVHIDVGGTMYTSSLATLTKYPESRIGRLFSGTEPIVLDSLKQHYFIDRDGDIFRYILNFLRTCRLLLPDDFQDFPRLYEEARFYQLTPMVRELECWQAEREAQRAAPCECVVDPTHVIRFPLNGYCRLNSVQVLDRLFQRGFVIRASCGGGVDLSQFSEYVLCRDLGLSQSVSTAIRIKQEPLD</sequence>
<feature type="compositionally biased region" description="Low complexity" evidence="1">
    <location>
        <begin position="43"/>
        <end position="58"/>
    </location>
</feature>
<dbReference type="InterPro" id="IPR011333">
    <property type="entry name" value="SKP1/BTB/POZ_sf"/>
</dbReference>
<feature type="region of interest" description="Disordered" evidence="1">
    <location>
        <begin position="1"/>
        <end position="66"/>
    </location>
</feature>
<gene>
    <name evidence="3" type="ORF">D5F01_LYC04686</name>
</gene>
<dbReference type="Proteomes" id="UP000424527">
    <property type="component" value="Unassembled WGS sequence"/>
</dbReference>
<dbReference type="PANTHER" id="PTHR14499">
    <property type="entry name" value="POTASSIUM CHANNEL TETRAMERIZATION DOMAIN-CONTAINING"/>
    <property type="match status" value="1"/>
</dbReference>